<evidence type="ECO:0000313" key="2">
    <source>
        <dbReference type="Proteomes" id="UP001177260"/>
    </source>
</evidence>
<organism evidence="1 2">
    <name type="scientific">Aspergillus melleus</name>
    <dbReference type="NCBI Taxonomy" id="138277"/>
    <lineage>
        <taxon>Eukaryota</taxon>
        <taxon>Fungi</taxon>
        <taxon>Dikarya</taxon>
        <taxon>Ascomycota</taxon>
        <taxon>Pezizomycotina</taxon>
        <taxon>Eurotiomycetes</taxon>
        <taxon>Eurotiomycetidae</taxon>
        <taxon>Eurotiales</taxon>
        <taxon>Aspergillaceae</taxon>
        <taxon>Aspergillus</taxon>
        <taxon>Aspergillus subgen. Circumdati</taxon>
    </lineage>
</organism>
<protein>
    <submittedName>
        <fullName evidence="1">Uncharacterized protein</fullName>
    </submittedName>
</protein>
<name>A0ACC3B4A5_9EURO</name>
<reference evidence="1 2" key="1">
    <citation type="journal article" date="2023" name="ACS Omega">
        <title>Identification of the Neoaspergillic Acid Biosynthesis Gene Cluster by Establishing an In Vitro CRISPR-Ribonucleoprotein Genetic System in Aspergillus melleus.</title>
        <authorList>
            <person name="Yuan B."/>
            <person name="Grau M.F."/>
            <person name="Murata R.M."/>
            <person name="Torok T."/>
            <person name="Venkateswaran K."/>
            <person name="Stajich J.E."/>
            <person name="Wang C.C.C."/>
        </authorList>
    </citation>
    <scope>NUCLEOTIDE SEQUENCE [LARGE SCALE GENOMIC DNA]</scope>
    <source>
        <strain evidence="1 2">IMV 1140</strain>
    </source>
</reference>
<accession>A0ACC3B4A5</accession>
<dbReference type="EMBL" id="JAOPJF010000026">
    <property type="protein sequence ID" value="KAK1145106.1"/>
    <property type="molecule type" value="Genomic_DNA"/>
</dbReference>
<keyword evidence="2" id="KW-1185">Reference proteome</keyword>
<evidence type="ECO:0000313" key="1">
    <source>
        <dbReference type="EMBL" id="KAK1145106.1"/>
    </source>
</evidence>
<gene>
    <name evidence="1" type="ORF">N8T08_004539</name>
</gene>
<dbReference type="Proteomes" id="UP001177260">
    <property type="component" value="Unassembled WGS sequence"/>
</dbReference>
<proteinExistence type="predicted"/>
<comment type="caution">
    <text evidence="1">The sequence shown here is derived from an EMBL/GenBank/DDBJ whole genome shotgun (WGS) entry which is preliminary data.</text>
</comment>
<sequence>MDPINPSPPPLEIAIIGCGIIGTVLALGLLNNSPSPSAIRVKIYEQAASIREIGAGIAFTANARKCMSMIDSRLPECVRAVATPNGDPDNPTNYMQFVDGYTHGPEDTEVGQELEGRTVYRLHTGERGFEGCHRAQFLEQVMKLMPGGVVQLRKRLVGLEEDGEGGRVKMRFEDGSVEGADAVIGCDGIKSLVRQHLLGAANPSAFPHYTHKVAYRGLVPMPQAIDKLGLYRATNQHMYGGPSGHLLHFPVMQQKRMNVVAFVNDPDGWPLQKPMSQPATRDEAGIAFQEWGPTVRAIIELLPDQMDKWAVFDHLAYPAREGYSKGRICLAGDAAHASSPHHGAGAGIGIEDALALTTLLGLVQRDVLKRGEIGKGVLLEKAFQAFTKVRYERSMWLVQSSREACEIYEWNHPEFGSNMAKAHEDIRRRSDKIWYFDIEGMLRELEEEYLR</sequence>